<protein>
    <submittedName>
        <fullName evidence="1">Uncharacterized protein</fullName>
    </submittedName>
</protein>
<accession>A0A0R2AM93</accession>
<comment type="caution">
    <text evidence="1">The sequence shown here is derived from an EMBL/GenBank/DDBJ whole genome shotgun (WGS) entry which is preliminary data.</text>
</comment>
<dbReference type="AlphaFoldDB" id="A0A0R2AM93"/>
<dbReference type="PATRIC" id="fig|1423781.4.peg.355"/>
<proteinExistence type="predicted"/>
<evidence type="ECO:0000313" key="2">
    <source>
        <dbReference type="Proteomes" id="UP000052012"/>
    </source>
</evidence>
<reference evidence="1 2" key="1">
    <citation type="journal article" date="2015" name="Genome Announc.">
        <title>Expanding the biotechnology potential of lactobacilli through comparative genomics of 213 strains and associated genera.</title>
        <authorList>
            <person name="Sun Z."/>
            <person name="Harris H.M."/>
            <person name="McCann A."/>
            <person name="Guo C."/>
            <person name="Argimon S."/>
            <person name="Zhang W."/>
            <person name="Yang X."/>
            <person name="Jeffery I.B."/>
            <person name="Cooney J.C."/>
            <person name="Kagawa T.F."/>
            <person name="Liu W."/>
            <person name="Song Y."/>
            <person name="Salvetti E."/>
            <person name="Wrobel A."/>
            <person name="Rasinkangas P."/>
            <person name="Parkhill J."/>
            <person name="Rea M.C."/>
            <person name="O'Sullivan O."/>
            <person name="Ritari J."/>
            <person name="Douillard F.P."/>
            <person name="Paul Ross R."/>
            <person name="Yang R."/>
            <person name="Briner A.E."/>
            <person name="Felis G.E."/>
            <person name="de Vos W.M."/>
            <person name="Barrangou R."/>
            <person name="Klaenhammer T.R."/>
            <person name="Caufield P.W."/>
            <person name="Cui Y."/>
            <person name="Zhang H."/>
            <person name="O'Toole P.W."/>
        </authorList>
    </citation>
    <scope>NUCLEOTIDE SEQUENCE [LARGE SCALE GENOMIC DNA]</scope>
    <source>
        <strain evidence="1 2">DSM 23829</strain>
    </source>
</reference>
<dbReference type="Proteomes" id="UP000052012">
    <property type="component" value="Unassembled WGS sequence"/>
</dbReference>
<keyword evidence="2" id="KW-1185">Reference proteome</keyword>
<dbReference type="OrthoDB" id="2328791at2"/>
<sequence>MKNIGLVSEMFNEYNDPDLSYDGSKDGNTEWFKLTFLVDNEFFTVRDGKRHFIEKYNDQLNMVMSDFLNKYQKEFESSFIEEKRFEVLDRTKVIVKDLKETLTREFLVYNKIALFNIDLVGSWQAYKSAGDSDIEKAFYNDISKHVKRVQNNEHRVDD</sequence>
<gene>
    <name evidence="1" type="ORF">FD06_GL000346</name>
</gene>
<dbReference type="RefSeq" id="WP_056966547.1">
    <property type="nucleotide sequence ID" value="NZ_AYYQ01000033.1"/>
</dbReference>
<evidence type="ECO:0000313" key="1">
    <source>
        <dbReference type="EMBL" id="KRM67984.1"/>
    </source>
</evidence>
<organism evidence="1 2">
    <name type="scientific">Apilactobacillus ozensis DSM 23829 = JCM 17196</name>
    <dbReference type="NCBI Taxonomy" id="1423781"/>
    <lineage>
        <taxon>Bacteria</taxon>
        <taxon>Bacillati</taxon>
        <taxon>Bacillota</taxon>
        <taxon>Bacilli</taxon>
        <taxon>Lactobacillales</taxon>
        <taxon>Lactobacillaceae</taxon>
        <taxon>Apilactobacillus</taxon>
    </lineage>
</organism>
<name>A0A0R2AM93_9LACO</name>
<dbReference type="STRING" id="1423781.FD06_GL000346"/>
<dbReference type="EMBL" id="AYYQ01000033">
    <property type="protein sequence ID" value="KRM67984.1"/>
    <property type="molecule type" value="Genomic_DNA"/>
</dbReference>